<dbReference type="InterPro" id="IPR045677">
    <property type="entry name" value="DUF6197"/>
</dbReference>
<proteinExistence type="predicted"/>
<dbReference type="RefSeq" id="WP_279932655.1">
    <property type="nucleotide sequence ID" value="NZ_JARWBG010000065.1"/>
</dbReference>
<accession>A0ABT6HXH2</accession>
<dbReference type="Pfam" id="PF19698">
    <property type="entry name" value="DUF6197"/>
    <property type="match status" value="1"/>
</dbReference>
<gene>
    <name evidence="1" type="ORF">QCN29_32490</name>
</gene>
<comment type="caution">
    <text evidence="1">The sequence shown here is derived from an EMBL/GenBank/DDBJ whole genome shotgun (WGS) entry which is preliminary data.</text>
</comment>
<sequence length="232" mass="24483">MPRQEGLAMPASATATAPRTFWSEAALAAAVDTAFAETLAEELAAALADAAPAGPAIALPDTDTLIRQAGIVTGPCPPDPRTPSATGRFLKKASIIAARAAWWLLKHTILCAGDLLVGALRIVWHLAAERRPSPDRAIAPADFLQATSEHIKTRGWTQFVMESSRGVCILGAERDLIRSGTGTRATASEANVHLLAVTGSRSVPGWNDQLTRTEAQVHQTLLVASTRARAAR</sequence>
<name>A0ABT6HXH2_9ACTN</name>
<protein>
    <submittedName>
        <fullName evidence="1">Uncharacterized protein</fullName>
    </submittedName>
</protein>
<reference evidence="1 2" key="1">
    <citation type="submission" date="2023-04" db="EMBL/GenBank/DDBJ databases">
        <title>Streptomyces chengmaiensis sp. nov. isolated from the stem of mangrove plant in Hainan.</title>
        <authorList>
            <person name="Huang X."/>
            <person name="Zhou S."/>
            <person name="Chu X."/>
            <person name="Xie Y."/>
            <person name="Lin Y."/>
        </authorList>
    </citation>
    <scope>NUCLEOTIDE SEQUENCE [LARGE SCALE GENOMIC DNA]</scope>
    <source>
        <strain evidence="1 2">HNM0663</strain>
    </source>
</reference>
<dbReference type="EMBL" id="JARWBG010000065">
    <property type="protein sequence ID" value="MDH2393402.1"/>
    <property type="molecule type" value="Genomic_DNA"/>
</dbReference>
<evidence type="ECO:0000313" key="1">
    <source>
        <dbReference type="EMBL" id="MDH2393402.1"/>
    </source>
</evidence>
<evidence type="ECO:0000313" key="2">
    <source>
        <dbReference type="Proteomes" id="UP001223144"/>
    </source>
</evidence>
<organism evidence="1 2">
    <name type="scientific">Streptomyces chengmaiensis</name>
    <dbReference type="NCBI Taxonomy" id="3040919"/>
    <lineage>
        <taxon>Bacteria</taxon>
        <taxon>Bacillati</taxon>
        <taxon>Actinomycetota</taxon>
        <taxon>Actinomycetes</taxon>
        <taxon>Kitasatosporales</taxon>
        <taxon>Streptomycetaceae</taxon>
        <taxon>Streptomyces</taxon>
    </lineage>
</organism>
<keyword evidence="2" id="KW-1185">Reference proteome</keyword>
<dbReference type="Proteomes" id="UP001223144">
    <property type="component" value="Unassembled WGS sequence"/>
</dbReference>